<feature type="transmembrane region" description="Helical" evidence="10">
    <location>
        <begin position="453"/>
        <end position="474"/>
    </location>
</feature>
<dbReference type="InterPro" id="IPR038252">
    <property type="entry name" value="UBA_E1_C_sf"/>
</dbReference>
<dbReference type="InterPro" id="IPR000594">
    <property type="entry name" value="ThiF_NAD_FAD-bd"/>
</dbReference>
<dbReference type="Proteomes" id="UP000023152">
    <property type="component" value="Unassembled WGS sequence"/>
</dbReference>
<dbReference type="PANTHER" id="PTHR10953">
    <property type="entry name" value="UBIQUITIN-ACTIVATING ENZYME E1"/>
    <property type="match status" value="1"/>
</dbReference>
<dbReference type="InterPro" id="IPR019572">
    <property type="entry name" value="UBA_E1_SCCH"/>
</dbReference>
<dbReference type="InterPro" id="IPR042063">
    <property type="entry name" value="Ubi_acti_E1_SCCH"/>
</dbReference>
<dbReference type="SMART" id="SM00985">
    <property type="entry name" value="UBA_e1_C"/>
    <property type="match status" value="1"/>
</dbReference>
<dbReference type="InterPro" id="IPR045886">
    <property type="entry name" value="ThiF/MoeB/HesA"/>
</dbReference>
<keyword evidence="10" id="KW-0472">Membrane</keyword>
<dbReference type="GO" id="GO:0005524">
    <property type="term" value="F:ATP binding"/>
    <property type="evidence" value="ECO:0007669"/>
    <property type="project" value="UniProtKB-KW"/>
</dbReference>
<dbReference type="InterPro" id="IPR035985">
    <property type="entry name" value="Ubiquitin-activating_enz"/>
</dbReference>
<dbReference type="Pfam" id="PF00899">
    <property type="entry name" value="ThiF"/>
    <property type="match status" value="1"/>
</dbReference>
<dbReference type="FunFam" id="3.10.290.60:FF:000001">
    <property type="entry name" value="Ubiquitin-activating enzyme E1 2"/>
    <property type="match status" value="1"/>
</dbReference>
<proteinExistence type="inferred from homology"/>
<keyword evidence="8" id="KW-0067">ATP-binding</keyword>
<evidence type="ECO:0000256" key="10">
    <source>
        <dbReference type="SAM" id="Phobius"/>
    </source>
</evidence>
<dbReference type="PROSITE" id="PS00865">
    <property type="entry name" value="UBIQUITIN_ACTIVAT_2"/>
    <property type="match status" value="1"/>
</dbReference>
<dbReference type="GO" id="GO:0006974">
    <property type="term" value="P:DNA damage response"/>
    <property type="evidence" value="ECO:0007669"/>
    <property type="project" value="TreeGrafter"/>
</dbReference>
<evidence type="ECO:0000313" key="13">
    <source>
        <dbReference type="Proteomes" id="UP000023152"/>
    </source>
</evidence>
<evidence type="ECO:0000256" key="4">
    <source>
        <dbReference type="ARBA" id="ARBA00012990"/>
    </source>
</evidence>
<dbReference type="EMBL" id="ASPP01007596">
    <property type="protein sequence ID" value="ETO26861.1"/>
    <property type="molecule type" value="Genomic_DNA"/>
</dbReference>
<comment type="caution">
    <text evidence="12">The sequence shown here is derived from an EMBL/GenBank/DDBJ whole genome shotgun (WGS) entry which is preliminary data.</text>
</comment>
<keyword evidence="7" id="KW-0833">Ubl conjugation pathway</keyword>
<keyword evidence="10" id="KW-0812">Transmembrane</keyword>
<feature type="transmembrane region" description="Helical" evidence="10">
    <location>
        <begin position="550"/>
        <end position="568"/>
    </location>
</feature>
<evidence type="ECO:0000256" key="6">
    <source>
        <dbReference type="ARBA" id="ARBA00022741"/>
    </source>
</evidence>
<dbReference type="UniPathway" id="UPA00143"/>
<reference evidence="12 13" key="1">
    <citation type="journal article" date="2013" name="Curr. Biol.">
        <title>The Genome of the Foraminiferan Reticulomyxa filosa.</title>
        <authorList>
            <person name="Glockner G."/>
            <person name="Hulsmann N."/>
            <person name="Schleicher M."/>
            <person name="Noegel A.A."/>
            <person name="Eichinger L."/>
            <person name="Gallinger C."/>
            <person name="Pawlowski J."/>
            <person name="Sierra R."/>
            <person name="Euteneuer U."/>
            <person name="Pillet L."/>
            <person name="Moustafa A."/>
            <person name="Platzer M."/>
            <person name="Groth M."/>
            <person name="Szafranski K."/>
            <person name="Schliwa M."/>
        </authorList>
    </citation>
    <scope>NUCLEOTIDE SEQUENCE [LARGE SCALE GENOMIC DNA]</scope>
</reference>
<comment type="similarity">
    <text evidence="3">Belongs to the ubiquitin-activating E1 family.</text>
</comment>
<dbReference type="Pfam" id="PF09358">
    <property type="entry name" value="E1_UFD"/>
    <property type="match status" value="1"/>
</dbReference>
<keyword evidence="6" id="KW-0547">Nucleotide-binding</keyword>
<organism evidence="12 13">
    <name type="scientific">Reticulomyxa filosa</name>
    <dbReference type="NCBI Taxonomy" id="46433"/>
    <lineage>
        <taxon>Eukaryota</taxon>
        <taxon>Sar</taxon>
        <taxon>Rhizaria</taxon>
        <taxon>Retaria</taxon>
        <taxon>Foraminifera</taxon>
        <taxon>Monothalamids</taxon>
        <taxon>Reticulomyxidae</taxon>
        <taxon>Reticulomyxa</taxon>
    </lineage>
</organism>
<evidence type="ECO:0000256" key="7">
    <source>
        <dbReference type="ARBA" id="ARBA00022786"/>
    </source>
</evidence>
<dbReference type="InterPro" id="IPR042449">
    <property type="entry name" value="Ub-E1_IAD_1"/>
</dbReference>
<feature type="domain" description="Ubiquitin-activating enzyme E1 C-terminal" evidence="11">
    <location>
        <begin position="489"/>
        <end position="621"/>
    </location>
</feature>
<gene>
    <name evidence="12" type="ORF">RFI_10271</name>
</gene>
<dbReference type="GO" id="GO:0005634">
    <property type="term" value="C:nucleus"/>
    <property type="evidence" value="ECO:0007669"/>
    <property type="project" value="TreeGrafter"/>
</dbReference>
<sequence length="627" mass="71522">MFLVGAGAIGCEMLKNWALMGVGCGQEGKIWVTDMDTIETSNLNRQFLFRTKDVGNPKSITAADAAKVMNSDMKITPQQNRVGEQTEVIYNDFFWSNLTSVCTALDNVQARLYVDAQCVNYKKPLLESGTLGTKGNTQIVVPSLTESYGSTRDPPEKDIPICTLKNFPNKIEHTIQWARDDFEGTFKSVPQEVNRYVSEDKYLTELGKDNSNELATLQNLYEYLITDKPLKFEDCVHWARLKFEKEYNHRINQLLYNFPKDSVSNDGVPFWSGPKRAPDPLDFDEKDSTHYQYIVAASNLRAQVYGLKGTTDENVISKALREVELLFLAFAYLFVVFTFILKLVNQKCLFFPKKKKTKVPKFQPKNVKIAANDEEAKEMKEKSSPTDDYDEQVQRLTKSLPKRSDLSGYRLNAIDFEKDDDTNFHMDYVTACSNLRARNYKIKESNKHETKGIAGKIIPAIATTTALVTGLISFEFYKLLQPSKVIEDFRNAYANLAVPLYAMSEPAPCGKKTIKVKENDWSYSLWDKIEIDNGKNMRLKDLMEYFEQQWGLELTMLSYGSAILYAFFHSEDKKEKRKEAKLRKLVEAVSGEPVPAEKKYLMFEVSLTNSATDEDVEVPTVRVDISS</sequence>
<evidence type="ECO:0000259" key="11">
    <source>
        <dbReference type="SMART" id="SM00985"/>
    </source>
</evidence>
<dbReference type="Gene3D" id="3.50.50.80">
    <property type="entry name" value="Ubiquitin-activating enzyme E1, inactive adenylation domain, subdomain 1"/>
    <property type="match status" value="1"/>
</dbReference>
<dbReference type="OMA" id="YKVILDH"/>
<dbReference type="Gene3D" id="3.10.290.60">
    <property type="entry name" value="Ubiquitin-activating enzyme E1, UFD domain"/>
    <property type="match status" value="1"/>
</dbReference>
<evidence type="ECO:0000256" key="8">
    <source>
        <dbReference type="ARBA" id="ARBA00022840"/>
    </source>
</evidence>
<protein>
    <recommendedName>
        <fullName evidence="4">E1 ubiquitin-activating enzyme</fullName>
        <ecNumber evidence="4">6.2.1.45</ecNumber>
    </recommendedName>
</protein>
<keyword evidence="10" id="KW-1133">Transmembrane helix</keyword>
<dbReference type="InterPro" id="IPR018965">
    <property type="entry name" value="Ub-activating_enz_E1_C"/>
</dbReference>
<evidence type="ECO:0000256" key="9">
    <source>
        <dbReference type="PROSITE-ProRule" id="PRU10132"/>
    </source>
</evidence>
<keyword evidence="5" id="KW-0436">Ligase</keyword>
<keyword evidence="13" id="KW-1185">Reference proteome</keyword>
<dbReference type="PANTHER" id="PTHR10953:SF4">
    <property type="entry name" value="UBIQUITIN-ACTIVATING ENZYME E1 C-TERMINAL DOMAIN-CONTAINING PROTEIN"/>
    <property type="match status" value="1"/>
</dbReference>
<dbReference type="FunFam" id="3.40.50.720:FF:000015">
    <property type="entry name" value="Ubiquitin-activating enzyme E1 1"/>
    <property type="match status" value="1"/>
</dbReference>
<feature type="active site" description="Glycyl thioester intermediate" evidence="9">
    <location>
        <position position="162"/>
    </location>
</feature>
<dbReference type="AlphaFoldDB" id="X6NLL7"/>
<dbReference type="GO" id="GO:0004839">
    <property type="term" value="F:ubiquitin activating enzyme activity"/>
    <property type="evidence" value="ECO:0007669"/>
    <property type="project" value="UniProtKB-EC"/>
</dbReference>
<dbReference type="Gene3D" id="1.10.10.2660">
    <property type="entry name" value="Ubiquitin-activating enzyme E1, SCCH domain"/>
    <property type="match status" value="1"/>
</dbReference>
<dbReference type="OrthoDB" id="10252231at2759"/>
<comment type="catalytic activity">
    <reaction evidence="1">
        <text>ATP + ubiquitin + [E1 ubiquitin-activating enzyme]-L-cysteine = AMP + diphosphate + S-ubiquitinyl-[E1 ubiquitin-activating enzyme]-L-cysteine.</text>
        <dbReference type="EC" id="6.2.1.45"/>
    </reaction>
</comment>
<evidence type="ECO:0000256" key="1">
    <source>
        <dbReference type="ARBA" id="ARBA00000488"/>
    </source>
</evidence>
<dbReference type="CDD" id="cd01490">
    <property type="entry name" value="Ube1_repeat2"/>
    <property type="match status" value="1"/>
</dbReference>
<accession>X6NLL7</accession>
<dbReference type="Pfam" id="PF10585">
    <property type="entry name" value="UBA_E1_SCCH"/>
    <property type="match status" value="1"/>
</dbReference>
<comment type="pathway">
    <text evidence="2">Protein modification; protein ubiquitination.</text>
</comment>
<evidence type="ECO:0000256" key="3">
    <source>
        <dbReference type="ARBA" id="ARBA00005673"/>
    </source>
</evidence>
<name>X6NLL7_RETFI</name>
<feature type="transmembrane region" description="Helical" evidence="10">
    <location>
        <begin position="325"/>
        <end position="344"/>
    </location>
</feature>
<evidence type="ECO:0000256" key="2">
    <source>
        <dbReference type="ARBA" id="ARBA00004906"/>
    </source>
</evidence>
<dbReference type="EC" id="6.2.1.45" evidence="4"/>
<evidence type="ECO:0000256" key="5">
    <source>
        <dbReference type="ARBA" id="ARBA00022598"/>
    </source>
</evidence>
<dbReference type="InterPro" id="IPR033127">
    <property type="entry name" value="UBQ-activ_enz_E1_Cys_AS"/>
</dbReference>
<dbReference type="GO" id="GO:0005737">
    <property type="term" value="C:cytoplasm"/>
    <property type="evidence" value="ECO:0007669"/>
    <property type="project" value="TreeGrafter"/>
</dbReference>
<evidence type="ECO:0000313" key="12">
    <source>
        <dbReference type="EMBL" id="ETO26861.1"/>
    </source>
</evidence>
<dbReference type="SUPFAM" id="SSF69572">
    <property type="entry name" value="Activating enzymes of the ubiquitin-like proteins"/>
    <property type="match status" value="1"/>
</dbReference>
<dbReference type="GO" id="GO:0006511">
    <property type="term" value="P:ubiquitin-dependent protein catabolic process"/>
    <property type="evidence" value="ECO:0007669"/>
    <property type="project" value="TreeGrafter"/>
</dbReference>